<dbReference type="Pfam" id="PF00082">
    <property type="entry name" value="Peptidase_S8"/>
    <property type="match status" value="1"/>
</dbReference>
<keyword evidence="6" id="KW-1133">Transmembrane helix</keyword>
<dbReference type="PROSITE" id="PS00136">
    <property type="entry name" value="SUBTILASE_ASP"/>
    <property type="match status" value="1"/>
</dbReference>
<dbReference type="PROSITE" id="PS51892">
    <property type="entry name" value="SUBTILASE"/>
    <property type="match status" value="1"/>
</dbReference>
<keyword evidence="2" id="KW-0645">Protease</keyword>
<dbReference type="EMBL" id="NBIV01000209">
    <property type="protein sequence ID" value="PXF41566.1"/>
    <property type="molecule type" value="Genomic_DNA"/>
</dbReference>
<dbReference type="CDD" id="cd04077">
    <property type="entry name" value="Peptidases_S8_PCSK9_ProteinaseK_like"/>
    <property type="match status" value="1"/>
</dbReference>
<keyword evidence="6" id="KW-0812">Transmembrane</keyword>
<dbReference type="GO" id="GO:0006508">
    <property type="term" value="P:proteolysis"/>
    <property type="evidence" value="ECO:0007669"/>
    <property type="project" value="UniProtKB-KW"/>
</dbReference>
<comment type="caution">
    <text evidence="8">The sequence shown here is derived from an EMBL/GenBank/DDBJ whole genome shotgun (WGS) entry which is preliminary data.</text>
</comment>
<evidence type="ECO:0000256" key="1">
    <source>
        <dbReference type="ARBA" id="ARBA00011073"/>
    </source>
</evidence>
<evidence type="ECO:0000259" key="7">
    <source>
        <dbReference type="Pfam" id="PF00082"/>
    </source>
</evidence>
<feature type="domain" description="Peptidase S8/S53" evidence="7">
    <location>
        <begin position="215"/>
        <end position="446"/>
    </location>
</feature>
<keyword evidence="9" id="KW-1185">Reference proteome</keyword>
<accession>A0A2V3IHH8</accession>
<dbReference type="GO" id="GO:0005615">
    <property type="term" value="C:extracellular space"/>
    <property type="evidence" value="ECO:0007669"/>
    <property type="project" value="TreeGrafter"/>
</dbReference>
<feature type="transmembrane region" description="Helical" evidence="6">
    <location>
        <begin position="612"/>
        <end position="635"/>
    </location>
</feature>
<comment type="caution">
    <text evidence="5">Lacks conserved residue(s) required for the propagation of feature annotation.</text>
</comment>
<dbReference type="InterPro" id="IPR034193">
    <property type="entry name" value="PCSK9_ProteinaseK-like"/>
</dbReference>
<dbReference type="InterPro" id="IPR050131">
    <property type="entry name" value="Peptidase_S8_subtilisin-like"/>
</dbReference>
<dbReference type="SUPFAM" id="SSF52743">
    <property type="entry name" value="Subtilisin-like"/>
    <property type="match status" value="1"/>
</dbReference>
<keyword evidence="4" id="KW-0720">Serine protease</keyword>
<evidence type="ECO:0000313" key="8">
    <source>
        <dbReference type="EMBL" id="PXF41566.1"/>
    </source>
</evidence>
<dbReference type="InterPro" id="IPR000209">
    <property type="entry name" value="Peptidase_S8/S53_dom"/>
</dbReference>
<proteinExistence type="inferred from homology"/>
<comment type="similarity">
    <text evidence="1 5">Belongs to the peptidase S8 family.</text>
</comment>
<dbReference type="STRING" id="448386.A0A2V3IHH8"/>
<dbReference type="GO" id="GO:0004252">
    <property type="term" value="F:serine-type endopeptidase activity"/>
    <property type="evidence" value="ECO:0007669"/>
    <property type="project" value="InterPro"/>
</dbReference>
<dbReference type="PRINTS" id="PR00723">
    <property type="entry name" value="SUBTILISIN"/>
</dbReference>
<evidence type="ECO:0000313" key="9">
    <source>
        <dbReference type="Proteomes" id="UP000247409"/>
    </source>
</evidence>
<organism evidence="8 9">
    <name type="scientific">Gracilariopsis chorda</name>
    <dbReference type="NCBI Taxonomy" id="448386"/>
    <lineage>
        <taxon>Eukaryota</taxon>
        <taxon>Rhodophyta</taxon>
        <taxon>Florideophyceae</taxon>
        <taxon>Rhodymeniophycidae</taxon>
        <taxon>Gracilariales</taxon>
        <taxon>Gracilariaceae</taxon>
        <taxon>Gracilariopsis</taxon>
    </lineage>
</organism>
<dbReference type="Proteomes" id="UP000247409">
    <property type="component" value="Unassembled WGS sequence"/>
</dbReference>
<gene>
    <name evidence="8" type="ORF">BWQ96_08711</name>
</gene>
<dbReference type="FunFam" id="3.40.50.200:FF:000014">
    <property type="entry name" value="Proteinase K"/>
    <property type="match status" value="1"/>
</dbReference>
<protein>
    <submittedName>
        <fullName evidence="8">Extracellular serine proteinase</fullName>
    </submittedName>
</protein>
<dbReference type="AlphaFoldDB" id="A0A2V3IHH8"/>
<evidence type="ECO:0000256" key="4">
    <source>
        <dbReference type="ARBA" id="ARBA00022825"/>
    </source>
</evidence>
<evidence type="ECO:0000256" key="2">
    <source>
        <dbReference type="ARBA" id="ARBA00022670"/>
    </source>
</evidence>
<evidence type="ECO:0000256" key="5">
    <source>
        <dbReference type="PROSITE-ProRule" id="PRU01240"/>
    </source>
</evidence>
<dbReference type="PANTHER" id="PTHR43806:SF11">
    <property type="entry name" value="CEREVISIN-RELATED"/>
    <property type="match status" value="1"/>
</dbReference>
<dbReference type="InterPro" id="IPR023827">
    <property type="entry name" value="Peptidase_S8_Asp-AS"/>
</dbReference>
<dbReference type="Gene3D" id="3.40.50.200">
    <property type="entry name" value="Peptidase S8/S53 domain"/>
    <property type="match status" value="1"/>
</dbReference>
<keyword evidence="6" id="KW-0472">Membrane</keyword>
<dbReference type="InterPro" id="IPR036852">
    <property type="entry name" value="Peptidase_S8/S53_dom_sf"/>
</dbReference>
<evidence type="ECO:0000256" key="6">
    <source>
        <dbReference type="SAM" id="Phobius"/>
    </source>
</evidence>
<reference evidence="8 9" key="1">
    <citation type="journal article" date="2018" name="Mol. Biol. Evol.">
        <title>Analysis of the draft genome of the red seaweed Gracilariopsis chorda provides insights into genome size evolution in Rhodophyta.</title>
        <authorList>
            <person name="Lee J."/>
            <person name="Yang E.C."/>
            <person name="Graf L."/>
            <person name="Yang J.H."/>
            <person name="Qiu H."/>
            <person name="Zel Zion U."/>
            <person name="Chan C.X."/>
            <person name="Stephens T.G."/>
            <person name="Weber A.P.M."/>
            <person name="Boo G.H."/>
            <person name="Boo S.M."/>
            <person name="Kim K.M."/>
            <person name="Shin Y."/>
            <person name="Jung M."/>
            <person name="Lee S.J."/>
            <person name="Yim H.S."/>
            <person name="Lee J.H."/>
            <person name="Bhattacharya D."/>
            <person name="Yoon H.S."/>
        </authorList>
    </citation>
    <scope>NUCLEOTIDE SEQUENCE [LARGE SCALE GENOMIC DNA]</scope>
    <source>
        <strain evidence="8 9">SKKU-2015</strain>
        <tissue evidence="8">Whole body</tissue>
    </source>
</reference>
<keyword evidence="3" id="KW-0378">Hydrolase</keyword>
<dbReference type="InterPro" id="IPR015500">
    <property type="entry name" value="Peptidase_S8_subtilisin-rel"/>
</dbReference>
<sequence length="819" mass="88446">MSAISNTNDTRARAFGHSAHRSYSQAHHKTFRLVLILFFTCSFGELHAQSITQILVNSSVIGTTRDLGQDIQVNYSNKDVVEQDVGQAGKAIHQLRLQGINNVFSVEMSTCEGSEFDTYLVVLTDNPLNKSFPRVIAESANDINCDKGVTRAFVSARLYGGTYYIMVTGNGAQEGKYNLTVTAQLESSSALPWGLDRIDQRRLPLDKSFNVKDSGQGTWIYLIDSGVRLSHEEFEGRAESGYDFVNNRDDRHMDCTGHGTHMAGIIAGKTYGIAKKARIVSLRVYGCDRSAKTASIINALDWAVYHWTRTGSNGIIVLSLNTKTPSETLRSIVASIIRRGIPVVVPAGDDAESSCEGYPASEPNVLTIGSTDSMDRRSGFSNRGNCTDLYAPGSGITSAWHTSDGAKRTVSGTAQAAAHVAGIMSHLLVLNEGLLDATQVRNVMKSISTHDVVKYKNGSDVGALAFVRSVPAFSGTPPREKRVLLMCVLRANVSSCEAHTSVVQSMRKAFAQAVEVASTDDVSIECKADERIDASAFSKRVQVRIEVEERKAGSAFGLLERALGEQKGTTEEVSGIELEVVEQAWAVDSRRIVFWGAPSFGESESRSLSKGAVVGMIVSVVCVTAVIGVAGWMWIRKVRRVDDIEAMEGSMDVERGRVEFDDYGSDDGKLNVMRSFRNVVRQMSRHYMSGGQRGQSGGINQMGSFIGGEDRVQKELVEMQSFGGEAFAGMMVGGEDKVGVGRSGSGRMKSSWSGRGMSGVGEGSVASFRGWDNLVLGGRGGADGDGDGDGDDEVRMRSVGGEAFAVLGGMHVDSHRERR</sequence>
<name>A0A2V3IHH8_9FLOR</name>
<dbReference type="PANTHER" id="PTHR43806">
    <property type="entry name" value="PEPTIDASE S8"/>
    <property type="match status" value="1"/>
</dbReference>
<evidence type="ECO:0000256" key="3">
    <source>
        <dbReference type="ARBA" id="ARBA00022801"/>
    </source>
</evidence>
<dbReference type="OrthoDB" id="5932at2759"/>